<keyword evidence="3 4" id="KW-0904">Protein phosphatase</keyword>
<comment type="similarity">
    <text evidence="4">Belongs to the PP2C family.</text>
</comment>
<keyword evidence="2 4" id="KW-0378">Hydrolase</keyword>
<evidence type="ECO:0000313" key="6">
    <source>
        <dbReference type="EMBL" id="EGO26973.1"/>
    </source>
</evidence>
<evidence type="ECO:0000256" key="1">
    <source>
        <dbReference type="ARBA" id="ARBA00022723"/>
    </source>
</evidence>
<dbReference type="CDD" id="cd00143">
    <property type="entry name" value="PP2Cc"/>
    <property type="match status" value="1"/>
</dbReference>
<dbReference type="InterPro" id="IPR036457">
    <property type="entry name" value="PPM-type-like_dom_sf"/>
</dbReference>
<evidence type="ECO:0000259" key="5">
    <source>
        <dbReference type="PROSITE" id="PS51746"/>
    </source>
</evidence>
<dbReference type="PANTHER" id="PTHR13832:SF827">
    <property type="entry name" value="PROTEIN PHOSPHATASE 1L"/>
    <property type="match status" value="1"/>
</dbReference>
<dbReference type="Gene3D" id="3.60.40.10">
    <property type="entry name" value="PPM-type phosphatase domain"/>
    <property type="match status" value="1"/>
</dbReference>
<dbReference type="InterPro" id="IPR015655">
    <property type="entry name" value="PP2C"/>
</dbReference>
<dbReference type="InterPro" id="IPR000222">
    <property type="entry name" value="PP2C_BS"/>
</dbReference>
<dbReference type="SUPFAM" id="SSF81606">
    <property type="entry name" value="PP2C-like"/>
    <property type="match status" value="1"/>
</dbReference>
<sequence>MAENTYHTAFRTTCISVPNVIKANEDRYLLRHLQLPNGIWRMIGVFDGHAGEECVNYAIETFPAFLQTALSAALEHIDDLSSSSSAVTDTIRKAIIDYDNQILSDFLDLFPGGVEALQLLSDDEIKSIVNDFDSGGKNNIKVLRCMRGSTLLFSLRDPSGGNLWVASLGDCQAILGRKDSTGLWHSSVLSSDHNGHDIDESDRVQREHPGEQDCIMNDRVLGAIAVTRALGDHEFKIPAVYTRRVFLNTQPGFRVSSNVLEFIARNKTPPYLSNEADVRHVDMKSLDNTESFLILCSDGLVDLYMYDEQRTGPLDKIVARWVKIVGDSIARGDADVAPLLLLRDALDGDGPARVVRKVIVDGDAIEEDKGRILRNIAMEMPDKWMDDITLAVQRL</sequence>
<dbReference type="InterPro" id="IPR001932">
    <property type="entry name" value="PPM-type_phosphatase-like_dom"/>
</dbReference>
<dbReference type="OrthoDB" id="19329at2759"/>
<name>F8NSP9_SERL9</name>
<dbReference type="HOGENOM" id="CLU_020130_0_0_1"/>
<dbReference type="GO" id="GO:0046872">
    <property type="term" value="F:metal ion binding"/>
    <property type="evidence" value="ECO:0007669"/>
    <property type="project" value="UniProtKB-KW"/>
</dbReference>
<dbReference type="GeneID" id="18818781"/>
<dbReference type="SMART" id="SM00332">
    <property type="entry name" value="PP2Cc"/>
    <property type="match status" value="1"/>
</dbReference>
<protein>
    <recommendedName>
        <fullName evidence="5">PPM-type phosphatase domain-containing protein</fullName>
    </recommendedName>
</protein>
<dbReference type="KEGG" id="sla:SERLADRAFT_464659"/>
<proteinExistence type="inferred from homology"/>
<dbReference type="Pfam" id="PF00481">
    <property type="entry name" value="PP2C"/>
    <property type="match status" value="1"/>
</dbReference>
<evidence type="ECO:0000256" key="3">
    <source>
        <dbReference type="ARBA" id="ARBA00022912"/>
    </source>
</evidence>
<accession>F8NSP9</accession>
<dbReference type="Proteomes" id="UP000008064">
    <property type="component" value="Unassembled WGS sequence"/>
</dbReference>
<dbReference type="RefSeq" id="XP_007317146.1">
    <property type="nucleotide sequence ID" value="XM_007317084.1"/>
</dbReference>
<reference evidence="6" key="1">
    <citation type="submission" date="2011-04" db="EMBL/GenBank/DDBJ databases">
        <title>Evolution of plant cell wall degrading machinery underlies the functional diversity of forest fungi.</title>
        <authorList>
            <consortium name="US DOE Joint Genome Institute (JGI-PGF)"/>
            <person name="Eastwood D.C."/>
            <person name="Floudas D."/>
            <person name="Binder M."/>
            <person name="Majcherczyk A."/>
            <person name="Schneider P."/>
            <person name="Aerts A."/>
            <person name="Asiegbu F.O."/>
            <person name="Baker S.E."/>
            <person name="Barry K."/>
            <person name="Bendiksby M."/>
            <person name="Blumentritt M."/>
            <person name="Coutinho P.M."/>
            <person name="Cullen D."/>
            <person name="Cullen D."/>
            <person name="Gathman A."/>
            <person name="Goodell B."/>
            <person name="Henrissat B."/>
            <person name="Ihrmark K."/>
            <person name="Kauserud H."/>
            <person name="Kohler A."/>
            <person name="LaButti K."/>
            <person name="Lapidus A."/>
            <person name="Lavin J.L."/>
            <person name="Lee Y.-H."/>
            <person name="Lindquist E."/>
            <person name="Lilly W."/>
            <person name="Lucas S."/>
            <person name="Morin E."/>
            <person name="Murat C."/>
            <person name="Oguiza J.A."/>
            <person name="Park J."/>
            <person name="Pisabarro A.G."/>
            <person name="Riley R."/>
            <person name="Rosling A."/>
            <person name="Salamov A."/>
            <person name="Schmidt O."/>
            <person name="Schmutz J."/>
            <person name="Skrede I."/>
            <person name="Stenlid J."/>
            <person name="Wiebenga A."/>
            <person name="Xie X."/>
            <person name="Kues U."/>
            <person name="Hibbett D.S."/>
            <person name="Hoffmeister D."/>
            <person name="Hogberg N."/>
            <person name="Martin F."/>
            <person name="Grigoriev I.V."/>
            <person name="Watkinson S.C."/>
        </authorList>
    </citation>
    <scope>NUCLEOTIDE SEQUENCE</scope>
    <source>
        <strain evidence="6">S7.9</strain>
    </source>
</reference>
<evidence type="ECO:0000256" key="2">
    <source>
        <dbReference type="ARBA" id="ARBA00022801"/>
    </source>
</evidence>
<feature type="domain" description="PPM-type phosphatase" evidence="5">
    <location>
        <begin position="27"/>
        <end position="395"/>
    </location>
</feature>
<evidence type="ECO:0000256" key="4">
    <source>
        <dbReference type="RuleBase" id="RU003465"/>
    </source>
</evidence>
<gene>
    <name evidence="6" type="ORF">SERLADRAFT_464659</name>
</gene>
<dbReference type="PROSITE" id="PS51746">
    <property type="entry name" value="PPM_2"/>
    <property type="match status" value="1"/>
</dbReference>
<keyword evidence="1" id="KW-0479">Metal-binding</keyword>
<organism>
    <name type="scientific">Serpula lacrymans var. lacrymans (strain S7.9)</name>
    <name type="common">Dry rot fungus</name>
    <dbReference type="NCBI Taxonomy" id="578457"/>
    <lineage>
        <taxon>Eukaryota</taxon>
        <taxon>Fungi</taxon>
        <taxon>Dikarya</taxon>
        <taxon>Basidiomycota</taxon>
        <taxon>Agaricomycotina</taxon>
        <taxon>Agaricomycetes</taxon>
        <taxon>Agaricomycetidae</taxon>
        <taxon>Boletales</taxon>
        <taxon>Coniophorineae</taxon>
        <taxon>Serpulaceae</taxon>
        <taxon>Serpula</taxon>
    </lineage>
</organism>
<dbReference type="AlphaFoldDB" id="F8NSP9"/>
<dbReference type="PROSITE" id="PS01032">
    <property type="entry name" value="PPM_1"/>
    <property type="match status" value="1"/>
</dbReference>
<dbReference type="GO" id="GO:0004722">
    <property type="term" value="F:protein serine/threonine phosphatase activity"/>
    <property type="evidence" value="ECO:0007669"/>
    <property type="project" value="InterPro"/>
</dbReference>
<dbReference type="EMBL" id="GL945432">
    <property type="protein sequence ID" value="EGO26973.1"/>
    <property type="molecule type" value="Genomic_DNA"/>
</dbReference>
<dbReference type="PANTHER" id="PTHR13832">
    <property type="entry name" value="PROTEIN PHOSPHATASE 2C"/>
    <property type="match status" value="1"/>
</dbReference>